<dbReference type="EMBL" id="CAXLJM020000108">
    <property type="protein sequence ID" value="CAL8135361.1"/>
    <property type="molecule type" value="Genomic_DNA"/>
</dbReference>
<reference evidence="2 3" key="1">
    <citation type="submission" date="2024-08" db="EMBL/GenBank/DDBJ databases">
        <authorList>
            <person name="Cucini C."/>
            <person name="Frati F."/>
        </authorList>
    </citation>
    <scope>NUCLEOTIDE SEQUENCE [LARGE SCALE GENOMIC DNA]</scope>
</reference>
<keyword evidence="1" id="KW-1133">Transmembrane helix</keyword>
<gene>
    <name evidence="2" type="ORF">ODALV1_LOCUS25948</name>
</gene>
<evidence type="ECO:0000313" key="3">
    <source>
        <dbReference type="Proteomes" id="UP001642540"/>
    </source>
</evidence>
<proteinExistence type="predicted"/>
<keyword evidence="3" id="KW-1185">Reference proteome</keyword>
<keyword evidence="1" id="KW-0472">Membrane</keyword>
<evidence type="ECO:0008006" key="4">
    <source>
        <dbReference type="Google" id="ProtNLM"/>
    </source>
</evidence>
<protein>
    <recommendedName>
        <fullName evidence="4">MARVEL domain-containing protein</fullName>
    </recommendedName>
</protein>
<feature type="transmembrane region" description="Helical" evidence="1">
    <location>
        <begin position="126"/>
        <end position="150"/>
    </location>
</feature>
<evidence type="ECO:0000256" key="1">
    <source>
        <dbReference type="SAM" id="Phobius"/>
    </source>
</evidence>
<dbReference type="Proteomes" id="UP001642540">
    <property type="component" value="Unassembled WGS sequence"/>
</dbReference>
<feature type="transmembrane region" description="Helical" evidence="1">
    <location>
        <begin position="70"/>
        <end position="93"/>
    </location>
</feature>
<keyword evidence="1" id="KW-0812">Transmembrane</keyword>
<evidence type="ECO:0000313" key="2">
    <source>
        <dbReference type="EMBL" id="CAL8135361.1"/>
    </source>
</evidence>
<organism evidence="2 3">
    <name type="scientific">Orchesella dallaii</name>
    <dbReference type="NCBI Taxonomy" id="48710"/>
    <lineage>
        <taxon>Eukaryota</taxon>
        <taxon>Metazoa</taxon>
        <taxon>Ecdysozoa</taxon>
        <taxon>Arthropoda</taxon>
        <taxon>Hexapoda</taxon>
        <taxon>Collembola</taxon>
        <taxon>Entomobryomorpha</taxon>
        <taxon>Entomobryoidea</taxon>
        <taxon>Orchesellidae</taxon>
        <taxon>Orchesellinae</taxon>
        <taxon>Orchesella</taxon>
    </lineage>
</organism>
<feature type="transmembrane region" description="Helical" evidence="1">
    <location>
        <begin position="40"/>
        <end position="63"/>
    </location>
</feature>
<sequence>MHPTETGGRSVQAGSSHNNHMGKIMGSSSTMSSLHLDPHYIVTFGGFLKLMQILFSALGLICILCASRTYYWYSFVALGALFITLILFAFYIFRVIERLHFALWIFPYTAEYGHSSTSSYPHMQPIWVSMKAFSLQLPFLAFCAFALMGWT</sequence>
<comment type="caution">
    <text evidence="2">The sequence shown here is derived from an EMBL/GenBank/DDBJ whole genome shotgun (WGS) entry which is preliminary data.</text>
</comment>
<name>A0ABP1RTN6_9HEXA</name>
<accession>A0ABP1RTN6</accession>